<dbReference type="RefSeq" id="WP_215608857.1">
    <property type="nucleotide sequence ID" value="NZ_JADOES010000016.1"/>
</dbReference>
<dbReference type="EMBL" id="JADOES010000016">
    <property type="protein sequence ID" value="MBT9315788.1"/>
    <property type="molecule type" value="Genomic_DNA"/>
</dbReference>
<reference evidence="1" key="1">
    <citation type="submission" date="2020-11" db="EMBL/GenBank/DDBJ databases">
        <authorList>
            <person name="Konstantinou D."/>
            <person name="Gkelis S."/>
            <person name="Popin R."/>
            <person name="Fewer D."/>
            <person name="Sivonen K."/>
        </authorList>
    </citation>
    <scope>NUCLEOTIDE SEQUENCE</scope>
    <source>
        <strain evidence="1">TAU-MAC 1115</strain>
    </source>
</reference>
<reference evidence="1" key="2">
    <citation type="journal article" date="2021" name="Mar. Drugs">
        <title>Genome Reduction and Secondary Metabolism of the Marine Sponge-Associated Cyanobacterium Leptothoe.</title>
        <authorList>
            <person name="Konstantinou D."/>
            <person name="Popin R.V."/>
            <person name="Fewer D.P."/>
            <person name="Sivonen K."/>
            <person name="Gkelis S."/>
        </authorList>
    </citation>
    <scope>NUCLEOTIDE SEQUENCE</scope>
    <source>
        <strain evidence="1">TAU-MAC 1115</strain>
    </source>
</reference>
<dbReference type="AlphaFoldDB" id="A0A947DEY6"/>
<gene>
    <name evidence="1" type="ORF">IXB50_10155</name>
</gene>
<dbReference type="Proteomes" id="UP000717364">
    <property type="component" value="Unassembled WGS sequence"/>
</dbReference>
<name>A0A947DEY6_9CYAN</name>
<evidence type="ECO:0000313" key="1">
    <source>
        <dbReference type="EMBL" id="MBT9315788.1"/>
    </source>
</evidence>
<keyword evidence="2" id="KW-1185">Reference proteome</keyword>
<proteinExistence type="predicted"/>
<comment type="caution">
    <text evidence="1">The sequence shown here is derived from an EMBL/GenBank/DDBJ whole genome shotgun (WGS) entry which is preliminary data.</text>
</comment>
<evidence type="ECO:0000313" key="2">
    <source>
        <dbReference type="Proteomes" id="UP000717364"/>
    </source>
</evidence>
<accession>A0A947DEY6</accession>
<sequence>MLKQLKTLFNDTQLRQQLKAVNSLADAISLIKTASIKKGYRFSSDSLSLLMENNFEPLNERELIVVAGGKVPQPPAPTGPDCM</sequence>
<protein>
    <submittedName>
        <fullName evidence="1">Nif11-like leader peptide family natural product</fullName>
    </submittedName>
</protein>
<organism evidence="1 2">
    <name type="scientific">Leptothoe spongobia TAU-MAC 1115</name>
    <dbReference type="NCBI Taxonomy" id="1967444"/>
    <lineage>
        <taxon>Bacteria</taxon>
        <taxon>Bacillati</taxon>
        <taxon>Cyanobacteriota</taxon>
        <taxon>Cyanophyceae</taxon>
        <taxon>Nodosilineales</taxon>
        <taxon>Cymatolegaceae</taxon>
        <taxon>Leptothoe</taxon>
        <taxon>Leptothoe spongobia</taxon>
    </lineage>
</organism>